<reference evidence="5" key="1">
    <citation type="journal article" date="2019" name="Int. J. Syst. Evol. Microbiol.">
        <title>The Global Catalogue of Microorganisms (GCM) 10K type strain sequencing project: providing services to taxonomists for standard genome sequencing and annotation.</title>
        <authorList>
            <consortium name="The Broad Institute Genomics Platform"/>
            <consortium name="The Broad Institute Genome Sequencing Center for Infectious Disease"/>
            <person name="Wu L."/>
            <person name="Ma J."/>
        </authorList>
    </citation>
    <scope>NUCLEOTIDE SEQUENCE [LARGE SCALE GENOMIC DNA]</scope>
    <source>
        <strain evidence="5">JCM 16898</strain>
    </source>
</reference>
<evidence type="ECO:0000313" key="4">
    <source>
        <dbReference type="EMBL" id="GAA3581336.1"/>
    </source>
</evidence>
<dbReference type="Pfam" id="PF00596">
    <property type="entry name" value="Aldolase_II"/>
    <property type="match status" value="1"/>
</dbReference>
<dbReference type="PANTHER" id="PTHR22789:SF0">
    <property type="entry name" value="3-OXO-TETRONATE 4-PHOSPHATE DECARBOXYLASE-RELATED"/>
    <property type="match status" value="1"/>
</dbReference>
<evidence type="ECO:0000313" key="5">
    <source>
        <dbReference type="Proteomes" id="UP001500689"/>
    </source>
</evidence>
<evidence type="ECO:0000256" key="2">
    <source>
        <dbReference type="ARBA" id="ARBA00023239"/>
    </source>
</evidence>
<protein>
    <submittedName>
        <fullName evidence="4">Aldolase</fullName>
    </submittedName>
</protein>
<name>A0ABP6YGA5_9PSEU</name>
<dbReference type="InterPro" id="IPR050197">
    <property type="entry name" value="Aldolase_class_II_sugar_metab"/>
</dbReference>
<keyword evidence="5" id="KW-1185">Reference proteome</keyword>
<evidence type="ECO:0000256" key="1">
    <source>
        <dbReference type="ARBA" id="ARBA00022723"/>
    </source>
</evidence>
<dbReference type="SMART" id="SM01007">
    <property type="entry name" value="Aldolase_II"/>
    <property type="match status" value="1"/>
</dbReference>
<sequence>MPASRPTDHQPAAEAEQLRTDVVRASHALAAAGLGDLVWGHVSVRDPDGRGGWMKASGWGLEEVTTETVLLVSPAGEVLAGAGKRHLEYPIHTEILARRPDVGCVVHTHAPALAAFASLDEPLRPISHDGVPFARLPRFTRTGALIATRELGRALADTLGDARAALIPQHGAVTAGPNVAAAVMYAVLLERACRTQLMAAAAGGPRTWSDAEETAFKDEQAWNPGQLAAGYEYLTRKTQPRS</sequence>
<proteinExistence type="predicted"/>
<dbReference type="Proteomes" id="UP001500689">
    <property type="component" value="Unassembled WGS sequence"/>
</dbReference>
<comment type="caution">
    <text evidence="4">The sequence shown here is derived from an EMBL/GenBank/DDBJ whole genome shotgun (WGS) entry which is preliminary data.</text>
</comment>
<dbReference type="EMBL" id="BAAAZN010000025">
    <property type="protein sequence ID" value="GAA3581336.1"/>
    <property type="molecule type" value="Genomic_DNA"/>
</dbReference>
<dbReference type="InterPro" id="IPR001303">
    <property type="entry name" value="Aldolase_II/adducin_N"/>
</dbReference>
<dbReference type="Gene3D" id="3.40.225.10">
    <property type="entry name" value="Class II aldolase/adducin N-terminal domain"/>
    <property type="match status" value="1"/>
</dbReference>
<dbReference type="RefSeq" id="WP_344868370.1">
    <property type="nucleotide sequence ID" value="NZ_BAAAZN010000025.1"/>
</dbReference>
<accession>A0ABP6YGA5</accession>
<organism evidence="4 5">
    <name type="scientific">Amycolatopsis ultiminotia</name>
    <dbReference type="NCBI Taxonomy" id="543629"/>
    <lineage>
        <taxon>Bacteria</taxon>
        <taxon>Bacillati</taxon>
        <taxon>Actinomycetota</taxon>
        <taxon>Actinomycetes</taxon>
        <taxon>Pseudonocardiales</taxon>
        <taxon>Pseudonocardiaceae</taxon>
        <taxon>Amycolatopsis</taxon>
    </lineage>
</organism>
<evidence type="ECO:0000259" key="3">
    <source>
        <dbReference type="SMART" id="SM01007"/>
    </source>
</evidence>
<dbReference type="PANTHER" id="PTHR22789">
    <property type="entry name" value="FUCULOSE PHOSPHATE ALDOLASE"/>
    <property type="match status" value="1"/>
</dbReference>
<dbReference type="SUPFAM" id="SSF53639">
    <property type="entry name" value="AraD/HMP-PK domain-like"/>
    <property type="match status" value="1"/>
</dbReference>
<keyword evidence="2" id="KW-0456">Lyase</keyword>
<dbReference type="InterPro" id="IPR036409">
    <property type="entry name" value="Aldolase_II/adducin_N_sf"/>
</dbReference>
<keyword evidence="1" id="KW-0479">Metal-binding</keyword>
<gene>
    <name evidence="4" type="ORF">GCM10022222_77550</name>
</gene>
<feature type="domain" description="Class II aldolase/adducin N-terminal" evidence="3">
    <location>
        <begin position="20"/>
        <end position="197"/>
    </location>
</feature>